<name>X1SL77_9ZZZZ</name>
<dbReference type="EMBL" id="BARW01006455">
    <property type="protein sequence ID" value="GAI76110.1"/>
    <property type="molecule type" value="Genomic_DNA"/>
</dbReference>
<organism evidence="1">
    <name type="scientific">marine sediment metagenome</name>
    <dbReference type="NCBI Taxonomy" id="412755"/>
    <lineage>
        <taxon>unclassified sequences</taxon>
        <taxon>metagenomes</taxon>
        <taxon>ecological metagenomes</taxon>
    </lineage>
</organism>
<gene>
    <name evidence="1" type="ORF">S12H4_13559</name>
</gene>
<protein>
    <submittedName>
        <fullName evidence="1">Uncharacterized protein</fullName>
    </submittedName>
</protein>
<reference evidence="1" key="1">
    <citation type="journal article" date="2014" name="Front. Microbiol.">
        <title>High frequency of phylogenetically diverse reductive dehalogenase-homologous genes in deep subseafloor sedimentary metagenomes.</title>
        <authorList>
            <person name="Kawai M."/>
            <person name="Futagami T."/>
            <person name="Toyoda A."/>
            <person name="Takaki Y."/>
            <person name="Nishi S."/>
            <person name="Hori S."/>
            <person name="Arai W."/>
            <person name="Tsubouchi T."/>
            <person name="Morono Y."/>
            <person name="Uchiyama I."/>
            <person name="Ito T."/>
            <person name="Fujiyama A."/>
            <person name="Inagaki F."/>
            <person name="Takami H."/>
        </authorList>
    </citation>
    <scope>NUCLEOTIDE SEQUENCE</scope>
    <source>
        <strain evidence="1">Expedition CK06-06</strain>
    </source>
</reference>
<evidence type="ECO:0000313" key="1">
    <source>
        <dbReference type="EMBL" id="GAI76110.1"/>
    </source>
</evidence>
<accession>X1SL77</accession>
<sequence>MEWNDNENKIIEKAKFYKANEIKAHVLTIPKGTWKDGLFVSDLEDNKFFWFIEDGESIAVRLFLFEIYDIEDYNKDKESSIGNGGVGG</sequence>
<comment type="caution">
    <text evidence="1">The sequence shown here is derived from an EMBL/GenBank/DDBJ whole genome shotgun (WGS) entry which is preliminary data.</text>
</comment>
<proteinExistence type="predicted"/>
<dbReference type="AlphaFoldDB" id="X1SL77"/>